<evidence type="ECO:0008006" key="3">
    <source>
        <dbReference type="Google" id="ProtNLM"/>
    </source>
</evidence>
<dbReference type="AlphaFoldDB" id="A0A2Z4Y5D0"/>
<organism evidence="1 2">
    <name type="scientific">Sumerlaea chitinivorans</name>
    <dbReference type="NCBI Taxonomy" id="2250252"/>
    <lineage>
        <taxon>Bacteria</taxon>
        <taxon>Candidatus Sumerlaeota</taxon>
        <taxon>Candidatus Sumerlaeia</taxon>
        <taxon>Candidatus Sumerlaeales</taxon>
        <taxon>Candidatus Sumerlaeaceae</taxon>
        <taxon>Candidatus Sumerlaea</taxon>
    </lineage>
</organism>
<accession>A0A2Z4Y5D0</accession>
<reference evidence="1 2" key="1">
    <citation type="submission" date="2018-05" db="EMBL/GenBank/DDBJ databases">
        <title>A metagenomic window into the 2 km-deep terrestrial subsurface aquifer revealed taxonomically and functionally diverse microbial community comprising novel uncultured bacterial lineages.</title>
        <authorList>
            <person name="Kadnikov V.V."/>
            <person name="Mardanov A.V."/>
            <person name="Beletsky A.V."/>
            <person name="Banks D."/>
            <person name="Pimenov N.V."/>
            <person name="Frank Y.A."/>
            <person name="Karnachuk O.V."/>
            <person name="Ravin N.V."/>
        </authorList>
    </citation>
    <scope>NUCLEOTIDE SEQUENCE [LARGE SCALE GENOMIC DNA]</scope>
    <source>
        <strain evidence="1">BY</strain>
    </source>
</reference>
<gene>
    <name evidence="1" type="ORF">BRCON_1654</name>
</gene>
<dbReference type="Pfam" id="PF08859">
    <property type="entry name" value="DGC"/>
    <property type="match status" value="1"/>
</dbReference>
<dbReference type="EMBL" id="CP030759">
    <property type="protein sequence ID" value="AXA36431.1"/>
    <property type="molecule type" value="Genomic_DNA"/>
</dbReference>
<evidence type="ECO:0000313" key="2">
    <source>
        <dbReference type="Proteomes" id="UP000262583"/>
    </source>
</evidence>
<dbReference type="Proteomes" id="UP000262583">
    <property type="component" value="Chromosome"/>
</dbReference>
<name>A0A2Z4Y5D0_SUMC1</name>
<sequence length="82" mass="8749">MSCTVAIAVGDQEIMDWTVAATAVVAIDGCEKDCSRKVLESRGFTDIAHVRVTDLGMVKGKTPVTEEAIARVVAATRERLGK</sequence>
<proteinExistence type="predicted"/>
<dbReference type="InterPro" id="IPR014958">
    <property type="entry name" value="DGC"/>
</dbReference>
<dbReference type="KEGG" id="schv:BRCON_1654"/>
<protein>
    <recommendedName>
        <fullName evidence="3">DGC domain protein</fullName>
    </recommendedName>
</protein>
<evidence type="ECO:0000313" key="1">
    <source>
        <dbReference type="EMBL" id="AXA36431.1"/>
    </source>
</evidence>